<dbReference type="EC" id="3.6.1.-" evidence="3"/>
<dbReference type="SUPFAM" id="SSF50249">
    <property type="entry name" value="Nucleic acid-binding proteins"/>
    <property type="match status" value="1"/>
</dbReference>
<dbReference type="InterPro" id="IPR010914">
    <property type="entry name" value="RsgA_GTPase_dom"/>
</dbReference>
<proteinExistence type="inferred from homology"/>
<name>A0A401IKT8_APHSA</name>
<dbReference type="GO" id="GO:0005525">
    <property type="term" value="F:GTP binding"/>
    <property type="evidence" value="ECO:0007669"/>
    <property type="project" value="UniProtKB-UniRule"/>
</dbReference>
<feature type="domain" description="EngC GTPase" evidence="5">
    <location>
        <begin position="101"/>
        <end position="248"/>
    </location>
</feature>
<dbReference type="InterPro" id="IPR004881">
    <property type="entry name" value="Ribosome_biogen_GTPase_RsgA"/>
</dbReference>
<dbReference type="PANTHER" id="PTHR32120:SF11">
    <property type="entry name" value="SMALL RIBOSOMAL SUBUNIT BIOGENESIS GTPASE RSGA 1, MITOCHONDRIAL-RELATED"/>
    <property type="match status" value="1"/>
</dbReference>
<dbReference type="PANTHER" id="PTHR32120">
    <property type="entry name" value="SMALL RIBOSOMAL SUBUNIT BIOGENESIS GTPASE RSGA"/>
    <property type="match status" value="1"/>
</dbReference>
<feature type="binding site" evidence="3">
    <location>
        <begin position="141"/>
        <end position="144"/>
    </location>
    <ligand>
        <name>GTP</name>
        <dbReference type="ChEBI" id="CHEBI:37565"/>
    </ligand>
</feature>
<dbReference type="Gene3D" id="1.10.40.50">
    <property type="entry name" value="Probable gtpase engc, domain 3"/>
    <property type="match status" value="1"/>
</dbReference>
<comment type="caution">
    <text evidence="7">The sequence shown here is derived from an EMBL/GenBank/DDBJ whole genome shotgun (WGS) entry which is preliminary data.</text>
</comment>
<dbReference type="NCBIfam" id="TIGR00157">
    <property type="entry name" value="ribosome small subunit-dependent GTPase A"/>
    <property type="match status" value="1"/>
</dbReference>
<keyword evidence="8" id="KW-1185">Reference proteome</keyword>
<dbReference type="InterPro" id="IPR030378">
    <property type="entry name" value="G_CP_dom"/>
</dbReference>
<feature type="binding site" evidence="3">
    <location>
        <position position="280"/>
    </location>
    <ligand>
        <name>Zn(2+)</name>
        <dbReference type="ChEBI" id="CHEBI:29105"/>
    </ligand>
</feature>
<keyword evidence="3" id="KW-0963">Cytoplasm</keyword>
<dbReference type="EMBL" id="BDQK01000014">
    <property type="protein sequence ID" value="GBF81855.1"/>
    <property type="molecule type" value="Genomic_DNA"/>
</dbReference>
<keyword evidence="3" id="KW-0690">Ribosome biogenesis</keyword>
<feature type="binding site" evidence="3">
    <location>
        <position position="275"/>
    </location>
    <ligand>
        <name>Zn(2+)</name>
        <dbReference type="ChEBI" id="CHEBI:29105"/>
    </ligand>
</feature>
<feature type="region of interest" description="Disordered" evidence="4">
    <location>
        <begin position="326"/>
        <end position="374"/>
    </location>
</feature>
<comment type="subcellular location">
    <subcellularLocation>
        <location evidence="3">Cytoplasm</location>
    </subcellularLocation>
</comment>
<comment type="subunit">
    <text evidence="3">Monomer. Associates with 30S ribosomal subunit, binds 16S rRNA.</text>
</comment>
<feature type="binding site" evidence="3">
    <location>
        <position position="288"/>
    </location>
    <ligand>
        <name>Zn(2+)</name>
        <dbReference type="ChEBI" id="CHEBI:29105"/>
    </ligand>
</feature>
<keyword evidence="3" id="KW-0378">Hydrolase</keyword>
<sequence>METRYVSFVSDLSNPNVSTVSSLSDLLGTVVAVQANFYQVRLDHSLNTYLLCTRRALLKKIGQKVMVGDRVIVEEPDYQDGRGAIAQVLPRKTELSRPPVANADQILLVFALASPPLEPWQLSRFLVKAESTTLEIGLCFNKLDLISPTERQEWQERLGKWGYNPSFISVMTNEGLEGLTDCLRGKITIFAGPSGVGKSSLINMLIPQVQQRVAKVSGKLKKGRHTTRHVELFELPQGGFIADTPGFNQPDLSCSPNELAYYFPEAREQLEKGYCQFNDCLHRGEPNCLVGDNWERYEHYLTLLEEAIIQQETQQQIGEQESTMKLKVKASGQESYEPKLESKKYRRPSRRGKHQNLRELYPHQTLEDFEKEED</sequence>
<evidence type="ECO:0000259" key="6">
    <source>
        <dbReference type="PROSITE" id="PS51721"/>
    </source>
</evidence>
<evidence type="ECO:0000313" key="7">
    <source>
        <dbReference type="EMBL" id="GBF81855.1"/>
    </source>
</evidence>
<evidence type="ECO:0000256" key="4">
    <source>
        <dbReference type="SAM" id="MobiDB-lite"/>
    </source>
</evidence>
<protein>
    <recommendedName>
        <fullName evidence="3">Small ribosomal subunit biogenesis GTPase RsgA</fullName>
        <ecNumber evidence="3">3.6.1.-</ecNumber>
    </recommendedName>
</protein>
<keyword evidence="3" id="KW-0862">Zinc</keyword>
<dbReference type="AlphaFoldDB" id="A0A401IKT8"/>
<dbReference type="GO" id="GO:0003924">
    <property type="term" value="F:GTPase activity"/>
    <property type="evidence" value="ECO:0007669"/>
    <property type="project" value="UniProtKB-UniRule"/>
</dbReference>
<evidence type="ECO:0000256" key="1">
    <source>
        <dbReference type="ARBA" id="ARBA00022741"/>
    </source>
</evidence>
<dbReference type="InterPro" id="IPR027417">
    <property type="entry name" value="P-loop_NTPase"/>
</dbReference>
<keyword evidence="3" id="KW-0699">rRNA-binding</keyword>
<dbReference type="GO" id="GO:0046872">
    <property type="term" value="F:metal ion binding"/>
    <property type="evidence" value="ECO:0007669"/>
    <property type="project" value="UniProtKB-KW"/>
</dbReference>
<feature type="compositionally biased region" description="Basic and acidic residues" evidence="4">
    <location>
        <begin position="356"/>
        <end position="368"/>
    </location>
</feature>
<organism evidence="7 8">
    <name type="scientific">Aphanothece sacrum FPU1</name>
    <dbReference type="NCBI Taxonomy" id="1920663"/>
    <lineage>
        <taxon>Bacteria</taxon>
        <taxon>Bacillati</taxon>
        <taxon>Cyanobacteriota</taxon>
        <taxon>Cyanophyceae</taxon>
        <taxon>Oscillatoriophycideae</taxon>
        <taxon>Chroococcales</taxon>
        <taxon>Aphanothecaceae</taxon>
        <taxon>Aphanothece</taxon>
    </lineage>
</organism>
<keyword evidence="1 3" id="KW-0547">Nucleotide-binding</keyword>
<feature type="binding site" evidence="3">
    <location>
        <begin position="192"/>
        <end position="200"/>
    </location>
    <ligand>
        <name>GTP</name>
        <dbReference type="ChEBI" id="CHEBI:37565"/>
    </ligand>
</feature>
<dbReference type="Gene3D" id="2.40.50.140">
    <property type="entry name" value="Nucleic acid-binding proteins"/>
    <property type="match status" value="1"/>
</dbReference>
<evidence type="ECO:0000313" key="8">
    <source>
        <dbReference type="Proteomes" id="UP000287247"/>
    </source>
</evidence>
<feature type="compositionally biased region" description="Basic residues" evidence="4">
    <location>
        <begin position="344"/>
        <end position="355"/>
    </location>
</feature>
<comment type="cofactor">
    <cofactor evidence="3">
        <name>Zn(2+)</name>
        <dbReference type="ChEBI" id="CHEBI:29105"/>
    </cofactor>
    <text evidence="3">Binds 1 zinc ion per subunit.</text>
</comment>
<gene>
    <name evidence="3" type="primary">rsgA</name>
    <name evidence="7" type="ORF">AsFPU1_3276</name>
</gene>
<dbReference type="SUPFAM" id="SSF52540">
    <property type="entry name" value="P-loop containing nucleoside triphosphate hydrolases"/>
    <property type="match status" value="1"/>
</dbReference>
<evidence type="ECO:0000256" key="3">
    <source>
        <dbReference type="HAMAP-Rule" id="MF_01820"/>
    </source>
</evidence>
<keyword evidence="3" id="KW-0479">Metal-binding</keyword>
<dbReference type="HAMAP" id="MF_01820">
    <property type="entry name" value="GTPase_RsgA"/>
    <property type="match status" value="1"/>
</dbReference>
<dbReference type="GO" id="GO:0005737">
    <property type="term" value="C:cytoplasm"/>
    <property type="evidence" value="ECO:0007669"/>
    <property type="project" value="UniProtKB-SubCell"/>
</dbReference>
<comment type="function">
    <text evidence="3">One of several proteins that assist in the late maturation steps of the functional core of the 30S ribosomal subunit. Helps release RbfA from mature subunits. May play a role in the assembly of ribosomal proteins into the subunit. Circularly permuted GTPase that catalyzes slow GTP hydrolysis, GTPase activity is stimulated by the 30S ribosomal subunit.</text>
</comment>
<dbReference type="Pfam" id="PF03193">
    <property type="entry name" value="RsgA_GTPase"/>
    <property type="match status" value="1"/>
</dbReference>
<keyword evidence="3" id="KW-0694">RNA-binding</keyword>
<accession>A0A401IKT8</accession>
<dbReference type="GO" id="GO:0019843">
    <property type="term" value="F:rRNA binding"/>
    <property type="evidence" value="ECO:0007669"/>
    <property type="project" value="UniProtKB-KW"/>
</dbReference>
<dbReference type="Proteomes" id="UP000287247">
    <property type="component" value="Unassembled WGS sequence"/>
</dbReference>
<evidence type="ECO:0000259" key="5">
    <source>
        <dbReference type="PROSITE" id="PS50936"/>
    </source>
</evidence>
<dbReference type="NCBIfam" id="NF008932">
    <property type="entry name" value="PRK12289.1"/>
    <property type="match status" value="1"/>
</dbReference>
<dbReference type="GO" id="GO:0042274">
    <property type="term" value="P:ribosomal small subunit biogenesis"/>
    <property type="evidence" value="ECO:0007669"/>
    <property type="project" value="UniProtKB-UniRule"/>
</dbReference>
<reference evidence="8" key="1">
    <citation type="submission" date="2017-05" db="EMBL/GenBank/DDBJ databases">
        <title>Physiological properties and genetic analysis related to exopolysaccharide production of fresh-water unicellular cyanobacterium Aphanothece sacrum, Suizenji Nori, that has been cultured as a food source in Japan.</title>
        <authorList>
            <person name="Kanesaki Y."/>
            <person name="Yoshikawa S."/>
            <person name="Ohki K."/>
        </authorList>
    </citation>
    <scope>NUCLEOTIDE SEQUENCE [LARGE SCALE GENOMIC DNA]</scope>
    <source>
        <strain evidence="8">FPU1</strain>
    </source>
</reference>
<dbReference type="CDD" id="cd01854">
    <property type="entry name" value="YjeQ_EngC"/>
    <property type="match status" value="1"/>
</dbReference>
<feature type="domain" description="CP-type G" evidence="6">
    <location>
        <begin position="92"/>
        <end position="250"/>
    </location>
</feature>
<dbReference type="PROSITE" id="PS51721">
    <property type="entry name" value="G_CP"/>
    <property type="match status" value="1"/>
</dbReference>
<evidence type="ECO:0000256" key="2">
    <source>
        <dbReference type="ARBA" id="ARBA00023134"/>
    </source>
</evidence>
<keyword evidence="2 3" id="KW-0342">GTP-binding</keyword>
<dbReference type="Gene3D" id="3.40.50.300">
    <property type="entry name" value="P-loop containing nucleotide triphosphate hydrolases"/>
    <property type="match status" value="1"/>
</dbReference>
<dbReference type="InterPro" id="IPR012340">
    <property type="entry name" value="NA-bd_OB-fold"/>
</dbReference>
<dbReference type="PROSITE" id="PS50936">
    <property type="entry name" value="ENGC_GTPASE"/>
    <property type="match status" value="1"/>
</dbReference>
<feature type="binding site" evidence="3">
    <location>
        <position position="282"/>
    </location>
    <ligand>
        <name>Zn(2+)</name>
        <dbReference type="ChEBI" id="CHEBI:29105"/>
    </ligand>
</feature>
<comment type="similarity">
    <text evidence="3">Belongs to the TRAFAC class YlqF/YawG GTPase family. RsgA subfamily.</text>
</comment>